<keyword evidence="3" id="KW-1185">Reference proteome</keyword>
<dbReference type="EMBL" id="CP147247">
    <property type="protein sequence ID" value="WYJ88808.1"/>
    <property type="molecule type" value="Genomic_DNA"/>
</dbReference>
<accession>A0AAQ3VXD3</accession>
<evidence type="ECO:0000256" key="1">
    <source>
        <dbReference type="SAM" id="Coils"/>
    </source>
</evidence>
<reference evidence="2" key="1">
    <citation type="submission" date="2017-05" db="EMBL/GenBank/DDBJ databases">
        <authorList>
            <consortium name="The Broad Institute Genomics Platform"/>
            <consortium name="The Broad Institute Genomic Center for Infectious Diseases"/>
            <person name="Earl A."/>
            <person name="Manson A."/>
            <person name="Schwartman J."/>
            <person name="Gilmore M."/>
            <person name="Abouelleil A."/>
            <person name="Cao P."/>
            <person name="Chapman S."/>
            <person name="Cusick C."/>
            <person name="Shea T."/>
            <person name="Young S."/>
            <person name="Neafsey D."/>
            <person name="Nusbaum C."/>
            <person name="Birren B."/>
        </authorList>
    </citation>
    <scope>NUCLEOTIDE SEQUENCE</scope>
    <source>
        <strain evidence="2">9E7_DIV0242</strain>
    </source>
</reference>
<evidence type="ECO:0000313" key="2">
    <source>
        <dbReference type="EMBL" id="WYJ88808.1"/>
    </source>
</evidence>
<sequence length="199" mass="22563">MRLTFKSDVKDQIVKNIDNLDQIEGAILGAMNRINKKYEDTLKGWVSAEFLDQLEKLREENTELSKKALAKTEEAAELKEAASIIETEKIGSYNINALVKLLNKINVNGETSLKEVMLTKGHILVEPKAYKNINDTLLKEAIPKLIQYRIVESEEVEIFDFKGEYEDTVNGYVLSNGGVELLTHLEYISILEEEEVNNA</sequence>
<protein>
    <submittedName>
        <fullName evidence="2">Uncharacterized protein</fullName>
    </submittedName>
</protein>
<dbReference type="RefSeq" id="WP_339101892.1">
    <property type="nucleotide sequence ID" value="NZ_CP147247.1"/>
</dbReference>
<reference evidence="2" key="2">
    <citation type="submission" date="2024-03" db="EMBL/GenBank/DDBJ databases">
        <title>The Genome Sequence of Enterococcus sp. DIV0242b.</title>
        <authorList>
            <consortium name="The Broad Institute Genomics Platform"/>
            <consortium name="The Broad Institute Microbial Omics Core"/>
            <consortium name="The Broad Institute Genomic Center for Infectious Diseases"/>
            <person name="Earl A."/>
            <person name="Manson A."/>
            <person name="Gilmore M."/>
            <person name="Schwartman J."/>
            <person name="Shea T."/>
            <person name="Abouelleil A."/>
            <person name="Cao P."/>
            <person name="Chapman S."/>
            <person name="Cusick C."/>
            <person name="Young S."/>
            <person name="Neafsey D."/>
            <person name="Nusbaum C."/>
            <person name="Birren B."/>
        </authorList>
    </citation>
    <scope>NUCLEOTIDE SEQUENCE</scope>
    <source>
        <strain evidence="2">9E7_DIV0242</strain>
    </source>
</reference>
<evidence type="ECO:0000313" key="3">
    <source>
        <dbReference type="Proteomes" id="UP000195141"/>
    </source>
</evidence>
<name>A0AAQ3VXD3_9ENTE</name>
<keyword evidence="1" id="KW-0175">Coiled coil</keyword>
<dbReference type="Proteomes" id="UP000195141">
    <property type="component" value="Chromosome"/>
</dbReference>
<dbReference type="AlphaFoldDB" id="A0AAQ3VXD3"/>
<gene>
    <name evidence="2" type="ORF">A5888_000527</name>
</gene>
<proteinExistence type="predicted"/>
<organism evidence="2 3">
    <name type="scientific">Candidatus Enterococcus clewellii</name>
    <dbReference type="NCBI Taxonomy" id="1834193"/>
    <lineage>
        <taxon>Bacteria</taxon>
        <taxon>Bacillati</taxon>
        <taxon>Bacillota</taxon>
        <taxon>Bacilli</taxon>
        <taxon>Lactobacillales</taxon>
        <taxon>Enterococcaceae</taxon>
        <taxon>Enterococcus</taxon>
    </lineage>
</organism>
<feature type="coiled-coil region" evidence="1">
    <location>
        <begin position="47"/>
        <end position="81"/>
    </location>
</feature>